<gene>
    <name evidence="9" type="ordered locus">Psta_1444</name>
</gene>
<evidence type="ECO:0000256" key="2">
    <source>
        <dbReference type="ARBA" id="ARBA00022475"/>
    </source>
</evidence>
<keyword evidence="5 8" id="KW-1133">Transmembrane helix</keyword>
<evidence type="ECO:0000256" key="1">
    <source>
        <dbReference type="ARBA" id="ARBA00004651"/>
    </source>
</evidence>
<feature type="transmembrane region" description="Helical" evidence="8">
    <location>
        <begin position="20"/>
        <end position="41"/>
    </location>
</feature>
<feature type="transmembrane region" description="Helical" evidence="8">
    <location>
        <begin position="337"/>
        <end position="358"/>
    </location>
</feature>
<sequence length="472" mass="51395" precursor="true">MGFMQSRIEWLKTLAKNRRYQDIAGLLALVLVLLVMSWRLYSHAQTEGPAQLDHWALASYRDAIYYPIRAVLEGVNPYESRRESAEQYMQRYDVGSHFPLYSPLLLALMFPLGLLPYGASMLAFFVLNLGLLLLLAYLSLRSCQLPITLGTLCGLAAAITASQPGRGNFNAGQAILLLACAAAVALGMSQQRWARILSVALLTVKPTIGGPLGLLLLARREYLVAIAGLGVGGIVGGLLMGAIFARSGDLTYSRATAVIQGNLSHFQDDPEHRYAHTCHLDLASVIPKLIGRELPAGTGLFIAALVLLTTGAVLWYATRDRAALPALHESPASLSSALVVVAMFVCVYHLVYDALLLVTPILAASFSAHESWQRIGKRVRWSAALLMLVPMVNIFFSEGFTRLMQRFSIPFGPDTGLLGDGLFRLALTGNGLALLACWILLLWGALRHRKVSPEARAEPVLRQRPLELIAGN</sequence>
<dbReference type="AlphaFoldDB" id="D2QX15"/>
<dbReference type="KEGG" id="psl:Psta_1444"/>
<dbReference type="GO" id="GO:0016758">
    <property type="term" value="F:hexosyltransferase activity"/>
    <property type="evidence" value="ECO:0007669"/>
    <property type="project" value="InterPro"/>
</dbReference>
<comment type="similarity">
    <text evidence="7">Belongs to the glycosyltransferase 87 family.</text>
</comment>
<feature type="transmembrane region" description="Helical" evidence="8">
    <location>
        <begin position="145"/>
        <end position="165"/>
    </location>
</feature>
<keyword evidence="6 8" id="KW-0472">Membrane</keyword>
<feature type="transmembrane region" description="Helical" evidence="8">
    <location>
        <begin position="222"/>
        <end position="245"/>
    </location>
</feature>
<keyword evidence="4 8" id="KW-0812">Transmembrane</keyword>
<evidence type="ECO:0000313" key="10">
    <source>
        <dbReference type="Proteomes" id="UP000001887"/>
    </source>
</evidence>
<comment type="subcellular location">
    <subcellularLocation>
        <location evidence="1">Cell membrane</location>
        <topology evidence="1">Multi-pass membrane protein</topology>
    </subcellularLocation>
</comment>
<evidence type="ECO:0000256" key="4">
    <source>
        <dbReference type="ARBA" id="ARBA00022692"/>
    </source>
</evidence>
<dbReference type="EMBL" id="CP001848">
    <property type="protein sequence ID" value="ADB16119.1"/>
    <property type="molecule type" value="Genomic_DNA"/>
</dbReference>
<proteinExistence type="inferred from homology"/>
<keyword evidence="2" id="KW-1003">Cell membrane</keyword>
<feature type="transmembrane region" description="Helical" evidence="8">
    <location>
        <begin position="298"/>
        <end position="317"/>
    </location>
</feature>
<feature type="transmembrane region" description="Helical" evidence="8">
    <location>
        <begin position="379"/>
        <end position="401"/>
    </location>
</feature>
<feature type="transmembrane region" description="Helical" evidence="8">
    <location>
        <begin position="196"/>
        <end position="216"/>
    </location>
</feature>
<evidence type="ECO:0000256" key="3">
    <source>
        <dbReference type="ARBA" id="ARBA00022679"/>
    </source>
</evidence>
<organism evidence="9 10">
    <name type="scientific">Pirellula staleyi (strain ATCC 27377 / DSM 6068 / ICPB 4128)</name>
    <name type="common">Pirella staleyi</name>
    <dbReference type="NCBI Taxonomy" id="530564"/>
    <lineage>
        <taxon>Bacteria</taxon>
        <taxon>Pseudomonadati</taxon>
        <taxon>Planctomycetota</taxon>
        <taxon>Planctomycetia</taxon>
        <taxon>Pirellulales</taxon>
        <taxon>Pirellulaceae</taxon>
        <taxon>Pirellula</taxon>
    </lineage>
</organism>
<evidence type="ECO:0000256" key="8">
    <source>
        <dbReference type="SAM" id="Phobius"/>
    </source>
</evidence>
<accession>D2QX15</accession>
<evidence type="ECO:0000256" key="5">
    <source>
        <dbReference type="ARBA" id="ARBA00022989"/>
    </source>
</evidence>
<keyword evidence="10" id="KW-1185">Reference proteome</keyword>
<name>D2QX15_PIRSD</name>
<feature type="transmembrane region" description="Helical" evidence="8">
    <location>
        <begin position="171"/>
        <end position="189"/>
    </location>
</feature>
<dbReference type="STRING" id="530564.Psta_1444"/>
<reference evidence="9 10" key="1">
    <citation type="journal article" date="2009" name="Stand. Genomic Sci.">
        <title>Complete genome sequence of Pirellula staleyi type strain (ATCC 27377).</title>
        <authorList>
            <person name="Clum A."/>
            <person name="Tindall B.J."/>
            <person name="Sikorski J."/>
            <person name="Ivanova N."/>
            <person name="Mavrommatis K."/>
            <person name="Lucas S."/>
            <person name="Glavina del Rio T."/>
            <person name="Nolan M."/>
            <person name="Chen F."/>
            <person name="Tice H."/>
            <person name="Pitluck S."/>
            <person name="Cheng J.F."/>
            <person name="Chertkov O."/>
            <person name="Brettin T."/>
            <person name="Han C."/>
            <person name="Detter J.C."/>
            <person name="Kuske C."/>
            <person name="Bruce D."/>
            <person name="Goodwin L."/>
            <person name="Ovchinikova G."/>
            <person name="Pati A."/>
            <person name="Mikhailova N."/>
            <person name="Chen A."/>
            <person name="Palaniappan K."/>
            <person name="Land M."/>
            <person name="Hauser L."/>
            <person name="Chang Y.J."/>
            <person name="Jeffries C.D."/>
            <person name="Chain P."/>
            <person name="Rohde M."/>
            <person name="Goker M."/>
            <person name="Bristow J."/>
            <person name="Eisen J.A."/>
            <person name="Markowitz V."/>
            <person name="Hugenholtz P."/>
            <person name="Kyrpides N.C."/>
            <person name="Klenk H.P."/>
            <person name="Lapidus A."/>
        </authorList>
    </citation>
    <scope>NUCLEOTIDE SEQUENCE [LARGE SCALE GENOMIC DNA]</scope>
    <source>
        <strain evidence="10">ATCC 27377 / DSM 6068 / ICPB 4128</strain>
    </source>
</reference>
<evidence type="ECO:0000313" key="9">
    <source>
        <dbReference type="EMBL" id="ADB16119.1"/>
    </source>
</evidence>
<dbReference type="Proteomes" id="UP000001887">
    <property type="component" value="Chromosome"/>
</dbReference>
<dbReference type="Pfam" id="PF09594">
    <property type="entry name" value="GT87"/>
    <property type="match status" value="1"/>
</dbReference>
<feature type="transmembrane region" description="Helical" evidence="8">
    <location>
        <begin position="114"/>
        <end position="138"/>
    </location>
</feature>
<protein>
    <recommendedName>
        <fullName evidence="11">DUF2029 domain-containing protein</fullName>
    </recommendedName>
</protein>
<dbReference type="GO" id="GO:0005886">
    <property type="term" value="C:plasma membrane"/>
    <property type="evidence" value="ECO:0007669"/>
    <property type="project" value="UniProtKB-SubCell"/>
</dbReference>
<evidence type="ECO:0008006" key="11">
    <source>
        <dbReference type="Google" id="ProtNLM"/>
    </source>
</evidence>
<dbReference type="InterPro" id="IPR018584">
    <property type="entry name" value="GT87"/>
</dbReference>
<keyword evidence="3" id="KW-0808">Transferase</keyword>
<dbReference type="eggNOG" id="ENOG5033880">
    <property type="taxonomic scope" value="Bacteria"/>
</dbReference>
<feature type="transmembrane region" description="Helical" evidence="8">
    <location>
        <begin position="421"/>
        <end position="446"/>
    </location>
</feature>
<evidence type="ECO:0000256" key="6">
    <source>
        <dbReference type="ARBA" id="ARBA00023136"/>
    </source>
</evidence>
<evidence type="ECO:0000256" key="7">
    <source>
        <dbReference type="ARBA" id="ARBA00024033"/>
    </source>
</evidence>
<dbReference type="HOGENOM" id="CLU_651937_0_0_0"/>